<evidence type="ECO:0000313" key="1">
    <source>
        <dbReference type="EMBL" id="AIX43741.1"/>
    </source>
</evidence>
<sequence>MAIICLTTCYVADKKGEVIVYTPGPVPGKTSKWLLTLKPTQRVKFEYVRKQRVSKPMVEYTDSEYIEIISRYLNGDNRSDIANTSEATSAHDSVGSVDAVVSMLQKLDRHMGESRTMGISPRLIQLASAMDPDTFPIPAA</sequence>
<accession>A0A0E3I7V2</accession>
<gene>
    <name evidence="1" type="ORF">Syn7803C24_102</name>
</gene>
<organism evidence="1 2">
    <name type="scientific">Synechococcus phage ACG-2014f</name>
    <dbReference type="NCBI Taxonomy" id="1493511"/>
    <lineage>
        <taxon>Viruses</taxon>
        <taxon>Duplodnaviria</taxon>
        <taxon>Heunggongvirae</taxon>
        <taxon>Uroviricota</taxon>
        <taxon>Caudoviricetes</taxon>
        <taxon>Pantevenvirales</taxon>
        <taxon>Kyanoviridae</taxon>
        <taxon>Atlauavirus</taxon>
        <taxon>Atlauavirus tusconc8</taxon>
    </lineage>
</organism>
<reference evidence="1 2" key="1">
    <citation type="submission" date="2013-12" db="EMBL/GenBank/DDBJ databases">
        <title>Ecological redundancy of diverse viral populations within a natural community.</title>
        <authorList>
            <person name="Gregory A.C."/>
            <person name="LaButti K."/>
            <person name="Copeland A."/>
            <person name="Woyke T."/>
            <person name="Sullivan M.B."/>
        </authorList>
    </citation>
    <scope>NUCLEOTIDE SEQUENCE [LARGE SCALE GENOMIC DNA]</scope>
    <source>
        <strain evidence="1">Syn7803C24</strain>
    </source>
</reference>
<dbReference type="EMBL" id="KJ019151">
    <property type="protein sequence ID" value="AIX43741.1"/>
    <property type="molecule type" value="Genomic_DNA"/>
</dbReference>
<name>A0A0E3I7V2_9CAUD</name>
<protein>
    <submittedName>
        <fullName evidence="1">Uncharacterized protein</fullName>
    </submittedName>
</protein>
<evidence type="ECO:0000313" key="2">
    <source>
        <dbReference type="Proteomes" id="UP000185307"/>
    </source>
</evidence>
<proteinExistence type="predicted"/>
<dbReference type="Proteomes" id="UP000185307">
    <property type="component" value="Segment"/>
</dbReference>